<sequence length="354" mass="40203">MTPESVDSSQSSEQPAACSSARPEWLKDLRYKLETSLISKLLVRCGIRQTELLRWKRISDGKEVTLVPRLSKSEDPATLNAITRLSCPPLCNDPRNHCRPIFDLTDDEAVVWVASPLRRYTAARIATVGDMVEFVRQALECIFAPGLPLDILVDCPPPWVKRCVPSWLVTDKFKRRLPFLRDPKFCFNFPRKCVSYKSQPCDRHDAKCDHVEHISHFESSLGVGMLGSVIREDFIDFASKVFANLAFIEPLVSRMADDRHEIWPSIDMVVKEFEKVVTQLPKSQLRARLIPRNQRSFFKNISLSLRRWMPARAINGDNASDRTISVDFGVPESVSTSTLHGPFCSALNFAPLLM</sequence>
<dbReference type="STRING" id="139420.A0A371DQU5"/>
<gene>
    <name evidence="1" type="ORF">OH76DRAFT_1397226</name>
</gene>
<dbReference type="AlphaFoldDB" id="A0A371DQU5"/>
<name>A0A371DQU5_9APHY</name>
<organism evidence="1 2">
    <name type="scientific">Lentinus brumalis</name>
    <dbReference type="NCBI Taxonomy" id="2498619"/>
    <lineage>
        <taxon>Eukaryota</taxon>
        <taxon>Fungi</taxon>
        <taxon>Dikarya</taxon>
        <taxon>Basidiomycota</taxon>
        <taxon>Agaricomycotina</taxon>
        <taxon>Agaricomycetes</taxon>
        <taxon>Polyporales</taxon>
        <taxon>Polyporaceae</taxon>
        <taxon>Lentinus</taxon>
    </lineage>
</organism>
<keyword evidence="2" id="KW-1185">Reference proteome</keyword>
<dbReference type="Proteomes" id="UP000256964">
    <property type="component" value="Unassembled WGS sequence"/>
</dbReference>
<accession>A0A371DQU5</accession>
<evidence type="ECO:0000313" key="2">
    <source>
        <dbReference type="Proteomes" id="UP000256964"/>
    </source>
</evidence>
<evidence type="ECO:0000313" key="1">
    <source>
        <dbReference type="EMBL" id="RDX54916.1"/>
    </source>
</evidence>
<proteinExistence type="predicted"/>
<dbReference type="EMBL" id="KZ857383">
    <property type="protein sequence ID" value="RDX54916.1"/>
    <property type="molecule type" value="Genomic_DNA"/>
</dbReference>
<protein>
    <submittedName>
        <fullName evidence="1">Uncharacterized protein</fullName>
    </submittedName>
</protein>
<reference evidence="1 2" key="1">
    <citation type="journal article" date="2018" name="Biotechnol. Biofuels">
        <title>Integrative visual omics of the white-rot fungus Polyporus brumalis exposes the biotechnological potential of its oxidative enzymes for delignifying raw plant biomass.</title>
        <authorList>
            <person name="Miyauchi S."/>
            <person name="Rancon A."/>
            <person name="Drula E."/>
            <person name="Hage H."/>
            <person name="Chaduli D."/>
            <person name="Favel A."/>
            <person name="Grisel S."/>
            <person name="Henrissat B."/>
            <person name="Herpoel-Gimbert I."/>
            <person name="Ruiz-Duenas F.J."/>
            <person name="Chevret D."/>
            <person name="Hainaut M."/>
            <person name="Lin J."/>
            <person name="Wang M."/>
            <person name="Pangilinan J."/>
            <person name="Lipzen A."/>
            <person name="Lesage-Meessen L."/>
            <person name="Navarro D."/>
            <person name="Riley R."/>
            <person name="Grigoriev I.V."/>
            <person name="Zhou S."/>
            <person name="Raouche S."/>
            <person name="Rosso M.N."/>
        </authorList>
    </citation>
    <scope>NUCLEOTIDE SEQUENCE [LARGE SCALE GENOMIC DNA]</scope>
    <source>
        <strain evidence="1 2">BRFM 1820</strain>
    </source>
</reference>